<protein>
    <recommendedName>
        <fullName evidence="3">HNH nuclease domain-containing protein</fullName>
    </recommendedName>
</protein>
<dbReference type="AlphaFoldDB" id="A0AAD6YVE2"/>
<name>A0AAD6YVE2_9AGAR</name>
<evidence type="ECO:0000313" key="2">
    <source>
        <dbReference type="Proteomes" id="UP001219525"/>
    </source>
</evidence>
<evidence type="ECO:0000313" key="1">
    <source>
        <dbReference type="EMBL" id="KAJ7230387.1"/>
    </source>
</evidence>
<dbReference type="Proteomes" id="UP001219525">
    <property type="component" value="Unassembled WGS sequence"/>
</dbReference>
<organism evidence="1 2">
    <name type="scientific">Mycena pura</name>
    <dbReference type="NCBI Taxonomy" id="153505"/>
    <lineage>
        <taxon>Eukaryota</taxon>
        <taxon>Fungi</taxon>
        <taxon>Dikarya</taxon>
        <taxon>Basidiomycota</taxon>
        <taxon>Agaricomycotina</taxon>
        <taxon>Agaricomycetes</taxon>
        <taxon>Agaricomycetidae</taxon>
        <taxon>Agaricales</taxon>
        <taxon>Marasmiineae</taxon>
        <taxon>Mycenaceae</taxon>
        <taxon>Mycena</taxon>
    </lineage>
</organism>
<dbReference type="EMBL" id="JARJCW010000001">
    <property type="protein sequence ID" value="KAJ7230387.1"/>
    <property type="molecule type" value="Genomic_DNA"/>
</dbReference>
<reference evidence="1" key="1">
    <citation type="submission" date="2023-03" db="EMBL/GenBank/DDBJ databases">
        <title>Massive genome expansion in bonnet fungi (Mycena s.s.) driven by repeated elements and novel gene families across ecological guilds.</title>
        <authorList>
            <consortium name="Lawrence Berkeley National Laboratory"/>
            <person name="Harder C.B."/>
            <person name="Miyauchi S."/>
            <person name="Viragh M."/>
            <person name="Kuo A."/>
            <person name="Thoen E."/>
            <person name="Andreopoulos B."/>
            <person name="Lu D."/>
            <person name="Skrede I."/>
            <person name="Drula E."/>
            <person name="Henrissat B."/>
            <person name="Morin E."/>
            <person name="Kohler A."/>
            <person name="Barry K."/>
            <person name="LaButti K."/>
            <person name="Morin E."/>
            <person name="Salamov A."/>
            <person name="Lipzen A."/>
            <person name="Mereny Z."/>
            <person name="Hegedus B."/>
            <person name="Baldrian P."/>
            <person name="Stursova M."/>
            <person name="Weitz H."/>
            <person name="Taylor A."/>
            <person name="Grigoriev I.V."/>
            <person name="Nagy L.G."/>
            <person name="Martin F."/>
            <person name="Kauserud H."/>
        </authorList>
    </citation>
    <scope>NUCLEOTIDE SEQUENCE</scope>
    <source>
        <strain evidence="1">9144</strain>
    </source>
</reference>
<comment type="caution">
    <text evidence="1">The sequence shown here is derived from an EMBL/GenBank/DDBJ whole genome shotgun (WGS) entry which is preliminary data.</text>
</comment>
<gene>
    <name evidence="1" type="ORF">GGX14DRAFT_583037</name>
</gene>
<proteinExistence type="predicted"/>
<accession>A0AAD6YVE2</accession>
<evidence type="ECO:0008006" key="3">
    <source>
        <dbReference type="Google" id="ProtNLM"/>
    </source>
</evidence>
<sequence length="294" mass="32614">MSKLPSEQTVGLDHEGRSVWHFILAAEEAILKDAPKTAGPKYSDDLIGDLFHHDWHAFGIISYEYLLDSAKHCLSIHGLGLQYRTRLLVLYSLSERGLTNFQFVRIPRTIQEMRTPATLTGARKRHSCVMAIAARSLDDTTTHMQKPIPRLVSTHCAHIFSETAREEDYAASATAILKMFGLTESLVGGNVHKFFNILSMQSDLHGFFDQLEFKRGDVEASYKKAGQPVPELPSRSLLAIRAACSRVAHMSGAAEQIDQILHDLEETSVMAEDGSTADLLTSRLMQAHDILVGA</sequence>
<keyword evidence="2" id="KW-1185">Reference proteome</keyword>